<name>A0A1M5WKV6_9FLAO</name>
<dbReference type="Proteomes" id="UP000184071">
    <property type="component" value="Unassembled WGS sequence"/>
</dbReference>
<dbReference type="AlphaFoldDB" id="A0A1M5WKV6"/>
<evidence type="ECO:0000313" key="1">
    <source>
        <dbReference type="EMBL" id="SHH88078.1"/>
    </source>
</evidence>
<organism evidence="1 2">
    <name type="scientific">Flavobacterium defluvii</name>
    <dbReference type="NCBI Taxonomy" id="370979"/>
    <lineage>
        <taxon>Bacteria</taxon>
        <taxon>Pseudomonadati</taxon>
        <taxon>Bacteroidota</taxon>
        <taxon>Flavobacteriia</taxon>
        <taxon>Flavobacteriales</taxon>
        <taxon>Flavobacteriaceae</taxon>
        <taxon>Flavobacterium</taxon>
    </lineage>
</organism>
<reference evidence="2" key="1">
    <citation type="submission" date="2016-11" db="EMBL/GenBank/DDBJ databases">
        <authorList>
            <person name="Varghese N."/>
            <person name="Submissions S."/>
        </authorList>
    </citation>
    <scope>NUCLEOTIDE SEQUENCE [LARGE SCALE GENOMIC DNA]</scope>
    <source>
        <strain evidence="2">DSM 17963</strain>
    </source>
</reference>
<protein>
    <submittedName>
        <fullName evidence="1">Uncharacterized protein</fullName>
    </submittedName>
</protein>
<dbReference type="RefSeq" id="WP_073418459.1">
    <property type="nucleotide sequence ID" value="NZ_FQWC01000014.1"/>
</dbReference>
<sequence>MLKKIVVLIILICSACQTTKIKNDNYKFSSSVVELGSIGNSKLSYNLNTFEPKGLPKLENNIRVEIGVVPYNKKLNKIYKSKAKYNQNQTKVAFIDSLPIKPELVTIKILDIAGLIQEINSDYNANILKLLTDTQNLQLVSSLAVSLPAEEIAKIRQSDAFYLTNNQYKKYTIALFKSGKKTDNIDINPETIVAYQISSFCWVKSIKGTWNVADIVNENNSCSGITKRKINEKKNNKDLFDM</sequence>
<dbReference type="OrthoDB" id="1186960at2"/>
<proteinExistence type="predicted"/>
<accession>A0A1M5WKV6</accession>
<gene>
    <name evidence="1" type="ORF">SAMN05443663_11444</name>
</gene>
<keyword evidence="2" id="KW-1185">Reference proteome</keyword>
<dbReference type="STRING" id="370979.SAMN05443663_11444"/>
<dbReference type="EMBL" id="FQWC01000014">
    <property type="protein sequence ID" value="SHH88078.1"/>
    <property type="molecule type" value="Genomic_DNA"/>
</dbReference>
<evidence type="ECO:0000313" key="2">
    <source>
        <dbReference type="Proteomes" id="UP000184071"/>
    </source>
</evidence>